<comment type="similarity">
    <text evidence="1">Belongs to the histone H2B family.</text>
</comment>
<dbReference type="Pfam" id="PF00125">
    <property type="entry name" value="Histone"/>
    <property type="match status" value="1"/>
</dbReference>
<feature type="domain" description="Core Histone H2A/H2B/H3" evidence="3">
    <location>
        <begin position="12"/>
        <end position="85"/>
    </location>
</feature>
<dbReference type="GO" id="GO:0003677">
    <property type="term" value="F:DNA binding"/>
    <property type="evidence" value="ECO:0007669"/>
    <property type="project" value="InterPro"/>
</dbReference>
<accession>A0A8K9XWN9</accession>
<dbReference type="SMART" id="SM00427">
    <property type="entry name" value="H2B"/>
    <property type="match status" value="1"/>
</dbReference>
<dbReference type="InterPro" id="IPR007125">
    <property type="entry name" value="H2A/H2B/H3"/>
</dbReference>
<dbReference type="InterPro" id="IPR000558">
    <property type="entry name" value="Histone_H2B"/>
</dbReference>
<organism evidence="4 5">
    <name type="scientific">Oncorhynchus mykiss</name>
    <name type="common">Rainbow trout</name>
    <name type="synonym">Salmo gairdneri</name>
    <dbReference type="NCBI Taxonomy" id="8022"/>
    <lineage>
        <taxon>Eukaryota</taxon>
        <taxon>Metazoa</taxon>
        <taxon>Chordata</taxon>
        <taxon>Craniata</taxon>
        <taxon>Vertebrata</taxon>
        <taxon>Euteleostomi</taxon>
        <taxon>Actinopterygii</taxon>
        <taxon>Neopterygii</taxon>
        <taxon>Teleostei</taxon>
        <taxon>Protacanthopterygii</taxon>
        <taxon>Salmoniformes</taxon>
        <taxon>Salmonidae</taxon>
        <taxon>Salmoninae</taxon>
        <taxon>Oncorhynchus</taxon>
    </lineage>
</organism>
<evidence type="ECO:0000313" key="4">
    <source>
        <dbReference type="Ensembl" id="ENSOMYP00000138483.1"/>
    </source>
</evidence>
<proteinExistence type="inferred from homology"/>
<dbReference type="PRINTS" id="PR00621">
    <property type="entry name" value="HISTONEH2B"/>
</dbReference>
<evidence type="ECO:0000313" key="5">
    <source>
        <dbReference type="Proteomes" id="UP000694395"/>
    </source>
</evidence>
<dbReference type="SUPFAM" id="SSF47113">
    <property type="entry name" value="Histone-fold"/>
    <property type="match status" value="1"/>
</dbReference>
<dbReference type="CDD" id="cd22910">
    <property type="entry name" value="HFD_H2B"/>
    <property type="match status" value="1"/>
</dbReference>
<reference evidence="4" key="3">
    <citation type="submission" date="2025-09" db="UniProtKB">
        <authorList>
            <consortium name="Ensembl"/>
        </authorList>
    </citation>
    <scope>IDENTIFICATION</scope>
</reference>
<dbReference type="GO" id="GO:0030527">
    <property type="term" value="F:structural constituent of chromatin"/>
    <property type="evidence" value="ECO:0007669"/>
    <property type="project" value="InterPro"/>
</dbReference>
<reference evidence="4" key="2">
    <citation type="submission" date="2025-08" db="UniProtKB">
        <authorList>
            <consortium name="Ensembl"/>
        </authorList>
    </citation>
    <scope>IDENTIFICATION</scope>
</reference>
<protein>
    <submittedName>
        <fullName evidence="4">H2B.K variant histone 1</fullName>
    </submittedName>
</protein>
<dbReference type="GeneTree" id="ENSGT01110000267181"/>
<evidence type="ECO:0000256" key="1">
    <source>
        <dbReference type="ARBA" id="ARBA00006846"/>
    </source>
</evidence>
<dbReference type="GO" id="GO:0046982">
    <property type="term" value="F:protein heterodimerization activity"/>
    <property type="evidence" value="ECO:0007669"/>
    <property type="project" value="InterPro"/>
</dbReference>
<dbReference type="Proteomes" id="UP000694395">
    <property type="component" value="Chromosome 8"/>
</dbReference>
<dbReference type="Ensembl" id="ENSOMYT00000124710.1">
    <property type="protein sequence ID" value="ENSOMYP00000138483.1"/>
    <property type="gene ID" value="ENSOMYG00000067767.1"/>
</dbReference>
<evidence type="ECO:0000259" key="3">
    <source>
        <dbReference type="Pfam" id="PF00125"/>
    </source>
</evidence>
<dbReference type="GO" id="GO:0000786">
    <property type="term" value="C:nucleosome"/>
    <property type="evidence" value="ECO:0007669"/>
    <property type="project" value="InterPro"/>
</dbReference>
<keyword evidence="5" id="KW-1185">Reference proteome</keyword>
<reference evidence="4" key="1">
    <citation type="submission" date="2020-07" db="EMBL/GenBank/DDBJ databases">
        <title>A long reads based de novo assembly of the rainbow trout Arlee double haploid line genome.</title>
        <authorList>
            <person name="Gao G."/>
            <person name="Palti Y."/>
        </authorList>
    </citation>
    <scope>NUCLEOTIDE SEQUENCE [LARGE SCALE GENOMIC DNA]</scope>
</reference>
<evidence type="ECO:0000256" key="2">
    <source>
        <dbReference type="SAM" id="MobiDB-lite"/>
    </source>
</evidence>
<dbReference type="InterPro" id="IPR009072">
    <property type="entry name" value="Histone-fold"/>
</dbReference>
<dbReference type="FunFam" id="1.10.20.10:FF:000043">
    <property type="entry name" value="Histone H2B"/>
    <property type="match status" value="1"/>
</dbReference>
<sequence length="157" mass="17853">MSNDVTKKKGKAVGEKKTKRKAKRRETYAVYIYKVLKQVHPDTGISSRAMSIMNSFVNDVFERIATEASRLTQYNKRSTITSRELDEDLLELHKYKKQLASHQLNGYMLKKEARDRIDPAPTLDPQLCAMTWSNRILSTRGMGTLCSPSSPGASRQI</sequence>
<dbReference type="GO" id="GO:0005634">
    <property type="term" value="C:nucleus"/>
    <property type="evidence" value="ECO:0007669"/>
    <property type="project" value="UniProtKB-ARBA"/>
</dbReference>
<dbReference type="Gene3D" id="1.10.20.10">
    <property type="entry name" value="Histone, subunit A"/>
    <property type="match status" value="1"/>
</dbReference>
<dbReference type="AlphaFoldDB" id="A0A8K9XWN9"/>
<dbReference type="PANTHER" id="PTHR23428">
    <property type="entry name" value="HISTONE H2B"/>
    <property type="match status" value="1"/>
</dbReference>
<name>A0A8K9XWN9_ONCMY</name>
<feature type="region of interest" description="Disordered" evidence="2">
    <location>
        <begin position="1"/>
        <end position="20"/>
    </location>
</feature>